<evidence type="ECO:0000313" key="2">
    <source>
        <dbReference type="Proteomes" id="UP000307217"/>
    </source>
</evidence>
<organism evidence="1 2">
    <name type="scientific">Pseudoalteromonas aurantia</name>
    <dbReference type="NCBI Taxonomy" id="43654"/>
    <lineage>
        <taxon>Bacteria</taxon>
        <taxon>Pseudomonadati</taxon>
        <taxon>Pseudomonadota</taxon>
        <taxon>Gammaproteobacteria</taxon>
        <taxon>Alteromonadales</taxon>
        <taxon>Pseudoalteromonadaceae</taxon>
        <taxon>Pseudoalteromonas</taxon>
    </lineage>
</organism>
<protein>
    <recommendedName>
        <fullName evidence="3">Spermidine synthase</fullName>
    </recommendedName>
</protein>
<reference evidence="2" key="2">
    <citation type="submission" date="2019-06" db="EMBL/GenBank/DDBJ databases">
        <title>Co-occurence of chitin degradation, pigmentation and bioactivity in marine Pseudoalteromonas.</title>
        <authorList>
            <person name="Sonnenschein E.C."/>
            <person name="Bech P.K."/>
        </authorList>
    </citation>
    <scope>NUCLEOTIDE SEQUENCE [LARGE SCALE GENOMIC DNA]</scope>
    <source>
        <strain evidence="2">S3790</strain>
    </source>
</reference>
<proteinExistence type="predicted"/>
<dbReference type="Gene3D" id="3.40.50.150">
    <property type="entry name" value="Vaccinia Virus protein VP39"/>
    <property type="match status" value="1"/>
</dbReference>
<accession>A0A5S3V783</accession>
<gene>
    <name evidence="1" type="ORF">CWC19_15450</name>
</gene>
<dbReference type="InterPro" id="IPR029063">
    <property type="entry name" value="SAM-dependent_MTases_sf"/>
</dbReference>
<evidence type="ECO:0008006" key="3">
    <source>
        <dbReference type="Google" id="ProtNLM"/>
    </source>
</evidence>
<dbReference type="SUPFAM" id="SSF53335">
    <property type="entry name" value="S-adenosyl-L-methionine-dependent methyltransferases"/>
    <property type="match status" value="1"/>
</dbReference>
<name>A0A5S3V783_9GAMM</name>
<evidence type="ECO:0000313" key="1">
    <source>
        <dbReference type="EMBL" id="TMO66811.1"/>
    </source>
</evidence>
<dbReference type="RefSeq" id="WP_138592694.1">
    <property type="nucleotide sequence ID" value="NZ_PNBX01000068.1"/>
</dbReference>
<dbReference type="EMBL" id="PNBX01000068">
    <property type="protein sequence ID" value="TMO66811.1"/>
    <property type="molecule type" value="Genomic_DNA"/>
</dbReference>
<sequence>MHHLEKDSHADYLIDEIIASNDTLFVYENSDYRWLTFSNKIIQGVMSLAHPEQVVSPISQALMLFLLTEQSSYRLLNLGLGTAAIERGLQYLHDKQKVTIQHCVTVELHDTVIHCAKKHFNFSANSLHTECVQQYINTTQTQFNVIVLDIVHTQYEHDFLQQASLWEKITQILVPDGQILFNFNPYSELGLIMLLKTIRPHFSAIDIIEFHDYKNIVIRAHKSSTSNLSQHAINQSNTLSTIAPNFLHNVKNIFKV</sequence>
<dbReference type="AlphaFoldDB" id="A0A5S3V783"/>
<dbReference type="Proteomes" id="UP000307217">
    <property type="component" value="Unassembled WGS sequence"/>
</dbReference>
<dbReference type="OrthoDB" id="6213303at2"/>
<comment type="caution">
    <text evidence="1">The sequence shown here is derived from an EMBL/GenBank/DDBJ whole genome shotgun (WGS) entry which is preliminary data.</text>
</comment>
<reference evidence="1 2" key="1">
    <citation type="submission" date="2018-01" db="EMBL/GenBank/DDBJ databases">
        <authorList>
            <person name="Paulsen S."/>
            <person name="Gram L.K."/>
        </authorList>
    </citation>
    <scope>NUCLEOTIDE SEQUENCE [LARGE SCALE GENOMIC DNA]</scope>
    <source>
        <strain evidence="1 2">S3790</strain>
    </source>
</reference>